<dbReference type="SUPFAM" id="SSF52540">
    <property type="entry name" value="P-loop containing nucleoside triphosphate hydrolases"/>
    <property type="match status" value="1"/>
</dbReference>
<accession>A0A1H0E1Q5</accession>
<dbReference type="InterPro" id="IPR007111">
    <property type="entry name" value="NACHT_NTPase"/>
</dbReference>
<evidence type="ECO:0000256" key="1">
    <source>
        <dbReference type="SAM" id="MobiDB-lite"/>
    </source>
</evidence>
<sequence length="776" mass="81846">MKSTCTYAVSYLHGRDEAWVARFLDDLNTRLAALPGATFVRWTARTPGPASPGVATADLVLALCSPAYFTEGPADADWAVLAHRTSLERARGRSPRIVLPLLWEPMAQRLPDVVAEADGFTARQPPEYRSLGLALLTMQAARHRAVLDEVLADLTRWFAESRATAPELPGGTDPAPSVGELPRALAADDARFTALFRARAHIPGPAGEPEPLPRRLRRRAGSGQRTEDSAALAAAGRRLLLVGPAGSGRSVELRALARRVMRAGGGAPWDCRTAFLLPAHSGALPPLDGLVPVVAPALTAQEPAGWAARQLHEGRALLAVDGLDRAPAHRRTAAWEWLLRTAAAHPQAPIVVETNGTSVPWHRLEGVFAPVFLEPLTAAARARLLGPQAPVAKAPLDSAAVDGAAAEGPSPDAAGPPGGSLLESATIWPAAVEAVRRHGSRGRLDLLRAAVTASWRQEDEEDLPVRSRVRDSVLRAAAGGLAVATLPDGGAPLPVGRALEVLEALHVGGSAGPVTADRLLAALADRAGLLYAPAPGTVAFSHEAARVLLAAEHLAARPGPETERALAVHAGLTGTDRLARLVAELSVPRRSAGRLPGLLEHGVNGGQGRRLTARPVPTAVRDAPRVVRTSDALWRLAGQESVTEVHCHGPLDGLETALAALPGLRALVIADHPGLTAVPDLARLTALRSLRLINCPALRDVRTVARSALTFLTVDPWRENFDLAPLAAAPWLRRVDLITPGAVPGGGTFTEQLARVEVRVHTHDDHAHADIRSQRA</sequence>
<proteinExistence type="predicted"/>
<feature type="domain" description="NACHT" evidence="2">
    <location>
        <begin position="237"/>
        <end position="338"/>
    </location>
</feature>
<evidence type="ECO:0000313" key="3">
    <source>
        <dbReference type="EMBL" id="SDN76223.1"/>
    </source>
</evidence>
<name>A0A1H0E1Q5_9ACTN</name>
<protein>
    <recommendedName>
        <fullName evidence="2">NACHT domain-containing protein</fullName>
    </recommendedName>
</protein>
<dbReference type="OrthoDB" id="135105at2"/>
<dbReference type="RefSeq" id="WP_093784686.1">
    <property type="nucleotide sequence ID" value="NZ_FNIE01000005.1"/>
</dbReference>
<keyword evidence="4" id="KW-1185">Reference proteome</keyword>
<dbReference type="EMBL" id="FNIE01000005">
    <property type="protein sequence ID" value="SDN76223.1"/>
    <property type="molecule type" value="Genomic_DNA"/>
</dbReference>
<dbReference type="Proteomes" id="UP000199341">
    <property type="component" value="Unassembled WGS sequence"/>
</dbReference>
<organism evidence="3 4">
    <name type="scientific">Actinacidiphila guanduensis</name>
    <dbReference type="NCBI Taxonomy" id="310781"/>
    <lineage>
        <taxon>Bacteria</taxon>
        <taxon>Bacillati</taxon>
        <taxon>Actinomycetota</taxon>
        <taxon>Actinomycetes</taxon>
        <taxon>Kitasatosporales</taxon>
        <taxon>Streptomycetaceae</taxon>
        <taxon>Actinacidiphila</taxon>
    </lineage>
</organism>
<dbReference type="PROSITE" id="PS50837">
    <property type="entry name" value="NACHT"/>
    <property type="match status" value="1"/>
</dbReference>
<dbReference type="STRING" id="310781.SAMN05216259_105437"/>
<feature type="region of interest" description="Disordered" evidence="1">
    <location>
        <begin position="202"/>
        <end position="228"/>
    </location>
</feature>
<evidence type="ECO:0000313" key="4">
    <source>
        <dbReference type="Proteomes" id="UP000199341"/>
    </source>
</evidence>
<evidence type="ECO:0000259" key="2">
    <source>
        <dbReference type="PROSITE" id="PS50837"/>
    </source>
</evidence>
<dbReference type="InterPro" id="IPR027417">
    <property type="entry name" value="P-loop_NTPase"/>
</dbReference>
<gene>
    <name evidence="3" type="ORF">SAMN05216259_105437</name>
</gene>
<dbReference type="AlphaFoldDB" id="A0A1H0E1Q5"/>
<reference evidence="3 4" key="1">
    <citation type="submission" date="2016-10" db="EMBL/GenBank/DDBJ databases">
        <authorList>
            <person name="de Groot N.N."/>
        </authorList>
    </citation>
    <scope>NUCLEOTIDE SEQUENCE [LARGE SCALE GENOMIC DNA]</scope>
    <source>
        <strain evidence="3 4">CGMCC 4.2022</strain>
    </source>
</reference>